<dbReference type="Proteomes" id="UP000050525">
    <property type="component" value="Unassembled WGS sequence"/>
</dbReference>
<proteinExistence type="predicted"/>
<gene>
    <name evidence="1" type="ORF">Y1Q_0000596</name>
</gene>
<protein>
    <submittedName>
        <fullName evidence="1">Uncharacterized protein</fullName>
    </submittedName>
</protein>
<name>A0A151MBR9_ALLMI</name>
<keyword evidence="2" id="KW-1185">Reference proteome</keyword>
<dbReference type="EMBL" id="AKHW03006283">
    <property type="protein sequence ID" value="KYO21942.1"/>
    <property type="molecule type" value="Genomic_DNA"/>
</dbReference>
<evidence type="ECO:0000313" key="2">
    <source>
        <dbReference type="Proteomes" id="UP000050525"/>
    </source>
</evidence>
<dbReference type="AlphaFoldDB" id="A0A151MBR9"/>
<accession>A0A151MBR9</accession>
<evidence type="ECO:0000313" key="1">
    <source>
        <dbReference type="EMBL" id="KYO21942.1"/>
    </source>
</evidence>
<comment type="caution">
    <text evidence="1">The sequence shown here is derived from an EMBL/GenBank/DDBJ whole genome shotgun (WGS) entry which is preliminary data.</text>
</comment>
<organism evidence="1 2">
    <name type="scientific">Alligator mississippiensis</name>
    <name type="common">American alligator</name>
    <dbReference type="NCBI Taxonomy" id="8496"/>
    <lineage>
        <taxon>Eukaryota</taxon>
        <taxon>Metazoa</taxon>
        <taxon>Chordata</taxon>
        <taxon>Craniata</taxon>
        <taxon>Vertebrata</taxon>
        <taxon>Euteleostomi</taxon>
        <taxon>Archelosauria</taxon>
        <taxon>Archosauria</taxon>
        <taxon>Crocodylia</taxon>
        <taxon>Alligatoridae</taxon>
        <taxon>Alligatorinae</taxon>
        <taxon>Alligator</taxon>
    </lineage>
</organism>
<sequence>MENIVCKEERVVRNVERDWVDQVFQDRFLAFKKRHFTLLERMVEAQKQQATMVARIVGAMEEDHQVLDTIMALAVTFMLSATQLQVFQLAWAGVQQCLQ</sequence>
<reference evidence="1 2" key="1">
    <citation type="journal article" date="2012" name="Genome Biol.">
        <title>Sequencing three crocodilian genomes to illuminate the evolution of archosaurs and amniotes.</title>
        <authorList>
            <person name="St John J.A."/>
            <person name="Braun E.L."/>
            <person name="Isberg S.R."/>
            <person name="Miles L.G."/>
            <person name="Chong A.Y."/>
            <person name="Gongora J."/>
            <person name="Dalzell P."/>
            <person name="Moran C."/>
            <person name="Bed'hom B."/>
            <person name="Abzhanov A."/>
            <person name="Burgess S.C."/>
            <person name="Cooksey A.M."/>
            <person name="Castoe T.A."/>
            <person name="Crawford N.G."/>
            <person name="Densmore L.D."/>
            <person name="Drew J.C."/>
            <person name="Edwards S.V."/>
            <person name="Faircloth B.C."/>
            <person name="Fujita M.K."/>
            <person name="Greenwold M.J."/>
            <person name="Hoffmann F.G."/>
            <person name="Howard J.M."/>
            <person name="Iguchi T."/>
            <person name="Janes D.E."/>
            <person name="Khan S.Y."/>
            <person name="Kohno S."/>
            <person name="de Koning A.J."/>
            <person name="Lance S.L."/>
            <person name="McCarthy F.M."/>
            <person name="McCormack J.E."/>
            <person name="Merchant M.E."/>
            <person name="Peterson D.G."/>
            <person name="Pollock D.D."/>
            <person name="Pourmand N."/>
            <person name="Raney B.J."/>
            <person name="Roessler K.A."/>
            <person name="Sanford J.R."/>
            <person name="Sawyer R.H."/>
            <person name="Schmidt C.J."/>
            <person name="Triplett E.W."/>
            <person name="Tuberville T.D."/>
            <person name="Venegas-Anaya M."/>
            <person name="Howard J.T."/>
            <person name="Jarvis E.D."/>
            <person name="Guillette L.J.Jr."/>
            <person name="Glenn T.C."/>
            <person name="Green R.E."/>
            <person name="Ray D.A."/>
        </authorList>
    </citation>
    <scope>NUCLEOTIDE SEQUENCE [LARGE SCALE GENOMIC DNA]</scope>
    <source>
        <strain evidence="1">KSC_2009_1</strain>
    </source>
</reference>